<dbReference type="STRING" id="4795.A0A225VMX9"/>
<dbReference type="Gene3D" id="3.30.420.10">
    <property type="entry name" value="Ribonuclease H-like superfamily/Ribonuclease H"/>
    <property type="match status" value="1"/>
</dbReference>
<comment type="caution">
    <text evidence="1">The sequence shown here is derived from an EMBL/GenBank/DDBJ whole genome shotgun (WGS) entry which is preliminary data.</text>
</comment>
<dbReference type="AlphaFoldDB" id="A0A225VMX9"/>
<dbReference type="InterPro" id="IPR036397">
    <property type="entry name" value="RNaseH_sf"/>
</dbReference>
<sequence>MVWAAFIYRRKSPLVYRCIKAHKGNFSEQEFKVLDRPFKSPDLTPIANLWSIMSRRVYQNGKQFDRVLQLNEARFEVWEGIPITILLSLIESMPC</sequence>
<reference evidence="2" key="1">
    <citation type="submission" date="2017-03" db="EMBL/GenBank/DDBJ databases">
        <title>Phytopthora megakarya and P. palmivora, two closely related causual agents of cacao black pod achieved similar genome size and gene model numbers by different mechanisms.</title>
        <authorList>
            <person name="Ali S."/>
            <person name="Shao J."/>
            <person name="Larry D.J."/>
            <person name="Kronmiller B."/>
            <person name="Shen D."/>
            <person name="Strem M.D."/>
            <person name="Melnick R.L."/>
            <person name="Guiltinan M.J."/>
            <person name="Tyler B.M."/>
            <person name="Meinhardt L.W."/>
            <person name="Bailey B.A."/>
        </authorList>
    </citation>
    <scope>NUCLEOTIDE SEQUENCE [LARGE SCALE GENOMIC DNA]</scope>
    <source>
        <strain evidence="2">zdho120</strain>
    </source>
</reference>
<dbReference type="OrthoDB" id="164332at2759"/>
<keyword evidence="2" id="KW-1185">Reference proteome</keyword>
<dbReference type="EMBL" id="NBNE01003946">
    <property type="protein sequence ID" value="OWZ06474.1"/>
    <property type="molecule type" value="Genomic_DNA"/>
</dbReference>
<organism evidence="1 2">
    <name type="scientific">Phytophthora megakarya</name>
    <dbReference type="NCBI Taxonomy" id="4795"/>
    <lineage>
        <taxon>Eukaryota</taxon>
        <taxon>Sar</taxon>
        <taxon>Stramenopiles</taxon>
        <taxon>Oomycota</taxon>
        <taxon>Peronosporomycetes</taxon>
        <taxon>Peronosporales</taxon>
        <taxon>Peronosporaceae</taxon>
        <taxon>Phytophthora</taxon>
    </lineage>
</organism>
<name>A0A225VMX9_9STRA</name>
<evidence type="ECO:0000313" key="1">
    <source>
        <dbReference type="EMBL" id="OWZ06474.1"/>
    </source>
</evidence>
<dbReference type="GO" id="GO:0003676">
    <property type="term" value="F:nucleic acid binding"/>
    <property type="evidence" value="ECO:0007669"/>
    <property type="project" value="InterPro"/>
</dbReference>
<gene>
    <name evidence="1" type="ORF">PHMEG_00021262</name>
</gene>
<protein>
    <submittedName>
        <fullName evidence="1">Transposable element</fullName>
    </submittedName>
</protein>
<dbReference type="Proteomes" id="UP000198211">
    <property type="component" value="Unassembled WGS sequence"/>
</dbReference>
<proteinExistence type="predicted"/>
<evidence type="ECO:0000313" key="2">
    <source>
        <dbReference type="Proteomes" id="UP000198211"/>
    </source>
</evidence>
<accession>A0A225VMX9</accession>